<dbReference type="Ensembl" id="ENSOABT00000022370.2">
    <property type="protein sequence ID" value="ENSOABP00000021732.2"/>
    <property type="gene ID" value="ENSOABG00000010492.2"/>
</dbReference>
<dbReference type="GO" id="GO:0005737">
    <property type="term" value="C:cytoplasm"/>
    <property type="evidence" value="ECO:0007669"/>
    <property type="project" value="TreeGrafter"/>
</dbReference>
<evidence type="ECO:0000256" key="7">
    <source>
        <dbReference type="SAM" id="MobiDB-lite"/>
    </source>
</evidence>
<evidence type="ECO:0000313" key="9">
    <source>
        <dbReference type="Proteomes" id="UP000472276"/>
    </source>
</evidence>
<evidence type="ECO:0000313" key="8">
    <source>
        <dbReference type="Ensembl" id="ENSOABP00000021732.2"/>
    </source>
</evidence>
<evidence type="ECO:0000256" key="1">
    <source>
        <dbReference type="ARBA" id="ARBA00004282"/>
    </source>
</evidence>
<dbReference type="AlphaFoldDB" id="A0A668T6I9"/>
<dbReference type="Pfam" id="PF00514">
    <property type="entry name" value="Arm"/>
    <property type="match status" value="2"/>
</dbReference>
<evidence type="ECO:0000256" key="4">
    <source>
        <dbReference type="ARBA" id="ARBA00022889"/>
    </source>
</evidence>
<dbReference type="GO" id="GO:0098609">
    <property type="term" value="P:cell-cell adhesion"/>
    <property type="evidence" value="ECO:0007669"/>
    <property type="project" value="InterPro"/>
</dbReference>
<feature type="compositionally biased region" description="Low complexity" evidence="7">
    <location>
        <begin position="123"/>
        <end position="141"/>
    </location>
</feature>
<comment type="similarity">
    <text evidence="2">Belongs to the beta-catenin family.</text>
</comment>
<dbReference type="RefSeq" id="XP_039468666.1">
    <property type="nucleotide sequence ID" value="XM_039612732.1"/>
</dbReference>
<dbReference type="GO" id="GO:0005912">
    <property type="term" value="C:adherens junction"/>
    <property type="evidence" value="ECO:0007669"/>
    <property type="project" value="TreeGrafter"/>
</dbReference>
<name>A0A668T6I9_OREAU</name>
<dbReference type="InterPro" id="IPR028435">
    <property type="entry name" value="Plakophilin/d_Catenin"/>
</dbReference>
<reference evidence="8" key="2">
    <citation type="submission" date="2025-09" db="UniProtKB">
        <authorList>
            <consortium name="Ensembl"/>
        </authorList>
    </citation>
    <scope>IDENTIFICATION</scope>
</reference>
<keyword evidence="5" id="KW-0965">Cell junction</keyword>
<gene>
    <name evidence="8" type="primary">pkp1b</name>
</gene>
<keyword evidence="9" id="KW-1185">Reference proteome</keyword>
<organism evidence="8 9">
    <name type="scientific">Oreochromis aureus</name>
    <name type="common">Israeli tilapia</name>
    <name type="synonym">Chromis aureus</name>
    <dbReference type="NCBI Taxonomy" id="47969"/>
    <lineage>
        <taxon>Eukaryota</taxon>
        <taxon>Metazoa</taxon>
        <taxon>Chordata</taxon>
        <taxon>Craniata</taxon>
        <taxon>Vertebrata</taxon>
        <taxon>Euteleostomi</taxon>
        <taxon>Actinopterygii</taxon>
        <taxon>Neopterygii</taxon>
        <taxon>Teleostei</taxon>
        <taxon>Neoteleostei</taxon>
        <taxon>Acanthomorphata</taxon>
        <taxon>Ovalentaria</taxon>
        <taxon>Cichlomorphae</taxon>
        <taxon>Cichliformes</taxon>
        <taxon>Cichlidae</taxon>
        <taxon>African cichlids</taxon>
        <taxon>Pseudocrenilabrinae</taxon>
        <taxon>Oreochromini</taxon>
        <taxon>Oreochromis</taxon>
    </lineage>
</organism>
<keyword evidence="4" id="KW-0130">Cell adhesion</keyword>
<dbReference type="PROSITE" id="PS50176">
    <property type="entry name" value="ARM_REPEAT"/>
    <property type="match status" value="1"/>
</dbReference>
<dbReference type="GO" id="GO:0005634">
    <property type="term" value="C:nucleus"/>
    <property type="evidence" value="ECO:0007669"/>
    <property type="project" value="TreeGrafter"/>
</dbReference>
<dbReference type="Gene3D" id="1.25.10.10">
    <property type="entry name" value="Leucine-rich Repeat Variant"/>
    <property type="match status" value="1"/>
</dbReference>
<feature type="repeat" description="ARM" evidence="6">
    <location>
        <begin position="362"/>
        <end position="404"/>
    </location>
</feature>
<dbReference type="PANTHER" id="PTHR10372">
    <property type="entry name" value="PLAKOPHILLIN-RELATED"/>
    <property type="match status" value="1"/>
</dbReference>
<feature type="region of interest" description="Disordered" evidence="7">
    <location>
        <begin position="114"/>
        <end position="157"/>
    </location>
</feature>
<evidence type="ECO:0000256" key="3">
    <source>
        <dbReference type="ARBA" id="ARBA00022737"/>
    </source>
</evidence>
<dbReference type="GeneID" id="116317770"/>
<dbReference type="Proteomes" id="UP000472276">
    <property type="component" value="Unassembled WGS sequence"/>
</dbReference>
<dbReference type="InterPro" id="IPR016024">
    <property type="entry name" value="ARM-type_fold"/>
</dbReference>
<evidence type="ECO:0000256" key="6">
    <source>
        <dbReference type="PROSITE-ProRule" id="PRU00259"/>
    </source>
</evidence>
<dbReference type="PANTHER" id="PTHR10372:SF3">
    <property type="entry name" value="PLAKOPHILIN-1"/>
    <property type="match status" value="1"/>
</dbReference>
<reference evidence="8" key="1">
    <citation type="submission" date="2025-08" db="UniProtKB">
        <authorList>
            <consortium name="Ensembl"/>
        </authorList>
    </citation>
    <scope>IDENTIFICATION</scope>
</reference>
<proteinExistence type="inferred from homology"/>
<dbReference type="KEGG" id="oau:116317770"/>
<evidence type="ECO:0008006" key="10">
    <source>
        <dbReference type="Google" id="ProtNLM"/>
    </source>
</evidence>
<dbReference type="SMART" id="SM00185">
    <property type="entry name" value="ARM"/>
    <property type="match status" value="5"/>
</dbReference>
<dbReference type="GO" id="GO:0005886">
    <property type="term" value="C:plasma membrane"/>
    <property type="evidence" value="ECO:0007669"/>
    <property type="project" value="TreeGrafter"/>
</dbReference>
<dbReference type="SUPFAM" id="SSF48371">
    <property type="entry name" value="ARM repeat"/>
    <property type="match status" value="1"/>
</dbReference>
<keyword evidence="3" id="KW-0677">Repeat</keyword>
<protein>
    <recommendedName>
        <fullName evidence="10">Plakophilin 1b</fullName>
    </recommendedName>
</protein>
<dbReference type="InterPro" id="IPR011989">
    <property type="entry name" value="ARM-like"/>
</dbReference>
<dbReference type="CTD" id="797838"/>
<accession>A0A668T6I9</accession>
<evidence type="ECO:0000256" key="2">
    <source>
        <dbReference type="ARBA" id="ARBA00005462"/>
    </source>
</evidence>
<comment type="subcellular location">
    <subcellularLocation>
        <location evidence="1">Cell junction</location>
    </subcellularLocation>
</comment>
<evidence type="ECO:0000256" key="5">
    <source>
        <dbReference type="ARBA" id="ARBA00022949"/>
    </source>
</evidence>
<dbReference type="InterPro" id="IPR000225">
    <property type="entry name" value="Armadillo"/>
</dbReference>
<sequence>MLCSLLDCSLYVYVKTTEKSKSVTLRQSCRRIVSVWARFIAQGRARCAFFRLHVRRLSNFTCRCSRGAVGTFRIMSKGNPLKSVISIGNVDDTSLAMPSVNQNRSAQQRVLEQVQSMKRTKSKSSTSSRSGSTTLSPTSPSFDSVFEEIPKSPQSTNGIMLLKNGYSRSLSYEKNSTQQKANISQGSSVNRYTVSSAYQYKSHYAPVGPMGVGQSNSSRSEPNLVLHQRTMPSRSGPSKRIQTMKIGAGRSQRATSQFITRTTVPQPQYAANGQTKANNQFICSRIDTVKAPKPTITEPASKSKMDSGSNGNAKIDKADITMKEAVDYLASDEETYQHCGASYIQHNTFIDDKAKEEVLKLNGIPPLVNLLRSPSLQVTSTVSAALRNLSFKNEKNKEEIQRCGGITQAVALLKDVNSLDLQKQLTGLLWNLSSVDHLKPELLKSALPVLMERVILPYTTGPNQLNGNSKDSDIFFHTTGCLRNLSSSKQSYRQTMRKCRNLIDCLVAYIKECVQTGKEDDESVENCVCILHNLTFHLEAEAPELFIRINALGKNIYRSNSQDNISPIGCFSTRSKSLEREYHFDFPVVEESQPAGASWLFHSKTLESYLFLLGSSQREETREACCGILQSLTAQEGLVSRAIGQTIVQKLNGLQVISPLLNSEKVNLQRSTVGLIANLTKNPVLHSAISRKGLPELLVILSNGTTGGNESDDTLAMACQAASCLFMKNPEMNKNLLNNKLISSLNDLSKNIYFPKSSKASALFLYKLWSDKDLQSFLKRQGMSKSLFVNDITMAAQRSLQVVD</sequence>